<dbReference type="OrthoDB" id="4350726at2"/>
<keyword evidence="3" id="KW-1185">Reference proteome</keyword>
<comment type="caution">
    <text evidence="2">The sequence shown here is derived from an EMBL/GenBank/DDBJ whole genome shotgun (WGS) entry which is preliminary data.</text>
</comment>
<feature type="region of interest" description="Disordered" evidence="1">
    <location>
        <begin position="1"/>
        <end position="21"/>
    </location>
</feature>
<dbReference type="Pfam" id="PF11829">
    <property type="entry name" value="DUF3349"/>
    <property type="match status" value="1"/>
</dbReference>
<protein>
    <submittedName>
        <fullName evidence="2">DUF3349 domain-containing protein</fullName>
    </submittedName>
</protein>
<dbReference type="Proteomes" id="UP000285278">
    <property type="component" value="Unassembled WGS sequence"/>
</dbReference>
<evidence type="ECO:0000313" key="2">
    <source>
        <dbReference type="EMBL" id="RIX36817.1"/>
    </source>
</evidence>
<evidence type="ECO:0000256" key="1">
    <source>
        <dbReference type="SAM" id="MobiDB-lite"/>
    </source>
</evidence>
<dbReference type="AlphaFoldDB" id="A0A418Q9X5"/>
<dbReference type="InterPro" id="IPR021784">
    <property type="entry name" value="DUF3349"/>
</dbReference>
<dbReference type="RefSeq" id="WP_025403427.1">
    <property type="nucleotide sequence ID" value="NZ_CBCRUA010000001.1"/>
</dbReference>
<dbReference type="EMBL" id="QXJK01000001">
    <property type="protein sequence ID" value="RIX36817.1"/>
    <property type="molecule type" value="Genomic_DNA"/>
</dbReference>
<reference evidence="2 3" key="1">
    <citation type="submission" date="2018-09" db="EMBL/GenBank/DDBJ databases">
        <title>Optimization and identification of Corynebacterium falsenii FN1-14 from fish paste.</title>
        <authorList>
            <person name="Daroonpunt R."/>
            <person name="Tanasupawat S."/>
        </authorList>
    </citation>
    <scope>NUCLEOTIDE SEQUENCE [LARGE SCALE GENOMIC DNA]</scope>
    <source>
        <strain evidence="2 3">FN1-14</strain>
    </source>
</reference>
<dbReference type="STRING" id="1451189.CFAL_09375"/>
<proteinExistence type="predicted"/>
<accession>A0A418Q9X5</accession>
<gene>
    <name evidence="2" type="ORF">D3M95_01010</name>
</gene>
<dbReference type="InterPro" id="IPR044918">
    <property type="entry name" value="DUF3349_helical"/>
</dbReference>
<organism evidence="2 3">
    <name type="scientific">Corynebacterium falsenii</name>
    <dbReference type="NCBI Taxonomy" id="108486"/>
    <lineage>
        <taxon>Bacteria</taxon>
        <taxon>Bacillati</taxon>
        <taxon>Actinomycetota</taxon>
        <taxon>Actinomycetes</taxon>
        <taxon>Mycobacteriales</taxon>
        <taxon>Corynebacteriaceae</taxon>
        <taxon>Corynebacterium</taxon>
    </lineage>
</organism>
<evidence type="ECO:0000313" key="3">
    <source>
        <dbReference type="Proteomes" id="UP000285278"/>
    </source>
</evidence>
<sequence>MPEDFSPTNEPSKSPKSPNESLDWIERIRRWIYKGFPDGVPANQAEALMLVLKHRFTDAEVSQVVHAIMRDQRALIEAKKQADIPLTPEDECELFLIPDNEIEDYIRRAVNSQPDNADIERVAARLRQASEDEFLRDSPTNP</sequence>
<name>A0A418Q9X5_9CORY</name>
<dbReference type="Gene3D" id="1.10.150.430">
    <property type="entry name" value="DUF3349, helical bundle"/>
    <property type="match status" value="1"/>
</dbReference>